<dbReference type="GO" id="GO:0000287">
    <property type="term" value="F:magnesium ion binding"/>
    <property type="evidence" value="ECO:0007669"/>
    <property type="project" value="InterPro"/>
</dbReference>
<dbReference type="SUPFAM" id="SSF48576">
    <property type="entry name" value="Terpenoid synthases"/>
    <property type="match status" value="2"/>
</dbReference>
<reference evidence="8" key="2">
    <citation type="journal article" date="2024" name="Plant">
        <title>Genomic evolution and insights into agronomic trait innovations of Sesamum species.</title>
        <authorList>
            <person name="Miao H."/>
            <person name="Wang L."/>
            <person name="Qu L."/>
            <person name="Liu H."/>
            <person name="Sun Y."/>
            <person name="Le M."/>
            <person name="Wang Q."/>
            <person name="Wei S."/>
            <person name="Zheng Y."/>
            <person name="Lin W."/>
            <person name="Duan Y."/>
            <person name="Cao H."/>
            <person name="Xiong S."/>
            <person name="Wang X."/>
            <person name="Wei L."/>
            <person name="Li C."/>
            <person name="Ma Q."/>
            <person name="Ju M."/>
            <person name="Zhao R."/>
            <person name="Li G."/>
            <person name="Mu C."/>
            <person name="Tian Q."/>
            <person name="Mei H."/>
            <person name="Zhang T."/>
            <person name="Gao T."/>
            <person name="Zhang H."/>
        </authorList>
    </citation>
    <scope>NUCLEOTIDE SEQUENCE</scope>
    <source>
        <strain evidence="8">KEN8</strain>
    </source>
</reference>
<evidence type="ECO:0000256" key="4">
    <source>
        <dbReference type="ARBA" id="ARBA00022723"/>
    </source>
</evidence>
<dbReference type="InterPro" id="IPR008949">
    <property type="entry name" value="Isoprenoid_synthase_dom_sf"/>
</dbReference>
<feature type="domain" description="Terpene synthase N-terminal" evidence="6">
    <location>
        <begin position="30"/>
        <end position="190"/>
    </location>
</feature>
<evidence type="ECO:0000259" key="6">
    <source>
        <dbReference type="Pfam" id="PF01397"/>
    </source>
</evidence>
<accession>A0AAW2Q5A1</accession>
<sequence length="614" mass="72352">MEFDSKNSSILIKKVDQDDVRRSVKYHPSVWGDYFLAYVSTEISATEEEELRRQKEMVRKVFAQTPDHSYQKLELIDAIQRLGVGYHFEEEIDRSLQYIHDTYLEYSSKDDDLRTIALRFRLLRQQDGEGNFNVSLIKNVEWMLELFEAAQFRIDGEEILEKALEFSSSNLESSLSNMNSSLLTQVEEALKIPIRKSSNRVGAKKFISIYQQKESISEILLNFAKLDFNIIQKTHQKELSDITRWWKDLDFANRLPFARDRVVECYFWALEVYFEPRYHIARRMLTKIINMTSIVDDIYDVYGTLDDLQLFTDLIQRWWKDLDFANRLPFARDRVVECYFWALGVYFEPHYHIARRMLTKIINLTSILDDIYDVYGTLDDLQVFTDFIQRWDVNNLEQLPSYMRICYEALSDVYIEMENELEKIGESYRIQYAKEEMQKLVRAYLEEAKWSYNKYTPTMEEYMKVALVSGAYMMLSTTSLVGMGNLVTKKDFDCITSEPLLVLTSTTICRLTNDLVGYGFEKKPTAVECYMNENGASKEEAFAELEKQVMNGWKDMNQEWLRPTVPVSMPVLTRVLNFTRIAHLFYVEEDEYTNSQANIKDIIHDVLVEPVVTD</sequence>
<keyword evidence="5" id="KW-0456">Lyase</keyword>
<dbReference type="SUPFAM" id="SSF48239">
    <property type="entry name" value="Terpenoid cyclases/Protein prenyltransferases"/>
    <property type="match status" value="1"/>
</dbReference>
<organism evidence="8">
    <name type="scientific">Sesamum calycinum</name>
    <dbReference type="NCBI Taxonomy" id="2727403"/>
    <lineage>
        <taxon>Eukaryota</taxon>
        <taxon>Viridiplantae</taxon>
        <taxon>Streptophyta</taxon>
        <taxon>Embryophyta</taxon>
        <taxon>Tracheophyta</taxon>
        <taxon>Spermatophyta</taxon>
        <taxon>Magnoliopsida</taxon>
        <taxon>eudicotyledons</taxon>
        <taxon>Gunneridae</taxon>
        <taxon>Pentapetalae</taxon>
        <taxon>asterids</taxon>
        <taxon>lamiids</taxon>
        <taxon>Lamiales</taxon>
        <taxon>Pedaliaceae</taxon>
        <taxon>Sesamum</taxon>
    </lineage>
</organism>
<dbReference type="CDD" id="cd00684">
    <property type="entry name" value="Terpene_cyclase_plant_C1"/>
    <property type="match status" value="1"/>
</dbReference>
<feature type="domain" description="Terpene synthase metal-binding" evidence="7">
    <location>
        <begin position="247"/>
        <end position="318"/>
    </location>
</feature>
<dbReference type="InterPro" id="IPR008930">
    <property type="entry name" value="Terpenoid_cyclase/PrenylTrfase"/>
</dbReference>
<dbReference type="GO" id="GO:0016102">
    <property type="term" value="P:diterpenoid biosynthetic process"/>
    <property type="evidence" value="ECO:0007669"/>
    <property type="project" value="InterPro"/>
</dbReference>
<dbReference type="Gene3D" id="1.50.10.130">
    <property type="entry name" value="Terpene synthase, N-terminal domain"/>
    <property type="match status" value="1"/>
</dbReference>
<dbReference type="InterPro" id="IPR034741">
    <property type="entry name" value="Terpene_cyclase-like_1_C"/>
</dbReference>
<comment type="cofactor">
    <cofactor evidence="1">
        <name>Mg(2+)</name>
        <dbReference type="ChEBI" id="CHEBI:18420"/>
    </cofactor>
</comment>
<dbReference type="EMBL" id="JACGWM010000007">
    <property type="protein sequence ID" value="KAL0362760.1"/>
    <property type="molecule type" value="Genomic_DNA"/>
</dbReference>
<evidence type="ECO:0000259" key="7">
    <source>
        <dbReference type="Pfam" id="PF03936"/>
    </source>
</evidence>
<dbReference type="InterPro" id="IPR005630">
    <property type="entry name" value="Terpene_synthase_metal-bd"/>
</dbReference>
<evidence type="ECO:0000313" key="8">
    <source>
        <dbReference type="EMBL" id="KAL0362760.1"/>
    </source>
</evidence>
<dbReference type="InterPro" id="IPR044814">
    <property type="entry name" value="Terpene_cyclase_plant_C1"/>
</dbReference>
<dbReference type="GO" id="GO:0010333">
    <property type="term" value="F:terpene synthase activity"/>
    <property type="evidence" value="ECO:0007669"/>
    <property type="project" value="InterPro"/>
</dbReference>
<evidence type="ECO:0000256" key="5">
    <source>
        <dbReference type="ARBA" id="ARBA00023239"/>
    </source>
</evidence>
<dbReference type="AlphaFoldDB" id="A0AAW2Q5A1"/>
<evidence type="ECO:0000256" key="1">
    <source>
        <dbReference type="ARBA" id="ARBA00001946"/>
    </source>
</evidence>
<dbReference type="SFLD" id="SFLDG01019">
    <property type="entry name" value="Terpene_Cyclase_Like_1_C_Termi"/>
    <property type="match status" value="1"/>
</dbReference>
<dbReference type="InterPro" id="IPR050148">
    <property type="entry name" value="Terpene_synthase-like"/>
</dbReference>
<evidence type="ECO:0000256" key="2">
    <source>
        <dbReference type="ARBA" id="ARBA00004721"/>
    </source>
</evidence>
<evidence type="ECO:0000256" key="3">
    <source>
        <dbReference type="ARBA" id="ARBA00006333"/>
    </source>
</evidence>
<dbReference type="InterPro" id="IPR001906">
    <property type="entry name" value="Terpene_synth_N"/>
</dbReference>
<dbReference type="Gene3D" id="1.10.600.10">
    <property type="entry name" value="Farnesyl Diphosphate Synthase"/>
    <property type="match status" value="2"/>
</dbReference>
<comment type="pathway">
    <text evidence="2">Secondary metabolite biosynthesis; terpenoid biosynthesis.</text>
</comment>
<comment type="caution">
    <text evidence="8">The sequence shown here is derived from an EMBL/GenBank/DDBJ whole genome shotgun (WGS) entry which is preliminary data.</text>
</comment>
<dbReference type="PANTHER" id="PTHR31225:SF221">
    <property type="entry name" value="(-)-GERMACRENE D SYNTHASE"/>
    <property type="match status" value="1"/>
</dbReference>
<proteinExistence type="inferred from homology"/>
<feature type="domain" description="Terpene synthase metal-binding" evidence="7">
    <location>
        <begin position="320"/>
        <end position="555"/>
    </location>
</feature>
<reference evidence="8" key="1">
    <citation type="submission" date="2020-06" db="EMBL/GenBank/DDBJ databases">
        <authorList>
            <person name="Li T."/>
            <person name="Hu X."/>
            <person name="Zhang T."/>
            <person name="Song X."/>
            <person name="Zhang H."/>
            <person name="Dai N."/>
            <person name="Sheng W."/>
            <person name="Hou X."/>
            <person name="Wei L."/>
        </authorList>
    </citation>
    <scope>NUCLEOTIDE SEQUENCE</scope>
    <source>
        <strain evidence="8">KEN8</strain>
        <tissue evidence="8">Leaf</tissue>
    </source>
</reference>
<dbReference type="PANTHER" id="PTHR31225">
    <property type="entry name" value="OS04G0344100 PROTEIN-RELATED"/>
    <property type="match status" value="1"/>
</dbReference>
<dbReference type="SFLD" id="SFLDS00005">
    <property type="entry name" value="Isoprenoid_Synthase_Type_I"/>
    <property type="match status" value="1"/>
</dbReference>
<dbReference type="FunFam" id="1.10.600.10:FF:000007">
    <property type="entry name" value="Isoprene synthase, chloroplastic"/>
    <property type="match status" value="1"/>
</dbReference>
<dbReference type="Pfam" id="PF03936">
    <property type="entry name" value="Terpene_synth_C"/>
    <property type="match status" value="2"/>
</dbReference>
<gene>
    <name evidence="8" type="ORF">Scaly_1231200</name>
</gene>
<name>A0AAW2Q5A1_9LAMI</name>
<dbReference type="Pfam" id="PF01397">
    <property type="entry name" value="Terpene_synth"/>
    <property type="match status" value="1"/>
</dbReference>
<dbReference type="InterPro" id="IPR036965">
    <property type="entry name" value="Terpene_synth_N_sf"/>
</dbReference>
<protein>
    <submittedName>
        <fullName evidence="8">Germacrene-D synthase</fullName>
    </submittedName>
</protein>
<keyword evidence="4" id="KW-0479">Metal-binding</keyword>
<comment type="similarity">
    <text evidence="3">Belongs to the terpene synthase family.</text>
</comment>